<protein>
    <recommendedName>
        <fullName evidence="3 11">Transcription elongation factor SPT5</fullName>
    </recommendedName>
</protein>
<dbReference type="Proteomes" id="UP001152622">
    <property type="component" value="Chromosome 3"/>
</dbReference>
<comment type="similarity">
    <text evidence="2 11">Belongs to the SPT5 family.</text>
</comment>
<evidence type="ECO:0000256" key="4">
    <source>
        <dbReference type="ARBA" id="ARBA00022491"/>
    </source>
</evidence>
<dbReference type="InterPro" id="IPR024945">
    <property type="entry name" value="Spt5_C_dom"/>
</dbReference>
<dbReference type="InterPro" id="IPR017071">
    <property type="entry name" value="TF_Spt5_eukaryote"/>
</dbReference>
<feature type="compositionally biased region" description="Acidic residues" evidence="12">
    <location>
        <begin position="831"/>
        <end position="841"/>
    </location>
</feature>
<evidence type="ECO:0000259" key="15">
    <source>
        <dbReference type="SMART" id="SM01104"/>
    </source>
</evidence>
<dbReference type="InterPro" id="IPR057934">
    <property type="entry name" value="KOW_Spt5_7"/>
</dbReference>
<dbReference type="GO" id="GO:0006357">
    <property type="term" value="P:regulation of transcription by RNA polymerase II"/>
    <property type="evidence" value="ECO:0007669"/>
    <property type="project" value="InterPro"/>
</dbReference>
<dbReference type="InterPro" id="IPR041976">
    <property type="entry name" value="KOW_Spt5_3"/>
</dbReference>
<dbReference type="GO" id="GO:0032044">
    <property type="term" value="C:DSIF complex"/>
    <property type="evidence" value="ECO:0007669"/>
    <property type="project" value="TreeGrafter"/>
</dbReference>
<dbReference type="InterPro" id="IPR041977">
    <property type="entry name" value="KOW_Spt5_4"/>
</dbReference>
<dbReference type="AlphaFoldDB" id="A0A9Q1FWT9"/>
<dbReference type="InterPro" id="IPR041973">
    <property type="entry name" value="KOW_Spt5_1"/>
</dbReference>
<dbReference type="GO" id="GO:0032784">
    <property type="term" value="P:regulation of DNA-templated transcription elongation"/>
    <property type="evidence" value="ECO:0007669"/>
    <property type="project" value="InterPro"/>
</dbReference>
<dbReference type="Pfam" id="PF23291">
    <property type="entry name" value="KOW4_SPT5"/>
    <property type="match status" value="1"/>
</dbReference>
<keyword evidence="8" id="KW-0010">Activator</keyword>
<evidence type="ECO:0000259" key="14">
    <source>
        <dbReference type="SMART" id="SM00739"/>
    </source>
</evidence>
<dbReference type="InterPro" id="IPR041975">
    <property type="entry name" value="KOW_Spt5_2"/>
</dbReference>
<dbReference type="InterPro" id="IPR006645">
    <property type="entry name" value="NGN-like_dom"/>
</dbReference>
<dbReference type="InterPro" id="IPR005100">
    <property type="entry name" value="NGN-domain"/>
</dbReference>
<dbReference type="GO" id="GO:0003729">
    <property type="term" value="F:mRNA binding"/>
    <property type="evidence" value="ECO:0007669"/>
    <property type="project" value="TreeGrafter"/>
</dbReference>
<evidence type="ECO:0000256" key="8">
    <source>
        <dbReference type="ARBA" id="ARBA00023159"/>
    </source>
</evidence>
<keyword evidence="6" id="KW-0677">Repeat</keyword>
<dbReference type="GO" id="GO:0006368">
    <property type="term" value="P:transcription elongation by RNA polymerase II"/>
    <property type="evidence" value="ECO:0007669"/>
    <property type="project" value="TreeGrafter"/>
</dbReference>
<feature type="domain" description="KOW" evidence="14">
    <location>
        <begin position="472"/>
        <end position="499"/>
    </location>
</feature>
<dbReference type="InterPro" id="IPR057936">
    <property type="entry name" value="KOWx_Spt5"/>
</dbReference>
<dbReference type="Pfam" id="PF23037">
    <property type="entry name" value="KOWx_SPT5"/>
    <property type="match status" value="1"/>
</dbReference>
<dbReference type="CDD" id="cd06081">
    <property type="entry name" value="KOW_Spt5_1"/>
    <property type="match status" value="1"/>
</dbReference>
<dbReference type="SMART" id="SM00739">
    <property type="entry name" value="KOW"/>
    <property type="match status" value="6"/>
</dbReference>
<feature type="region of interest" description="Disordered" evidence="12">
    <location>
        <begin position="1"/>
        <end position="95"/>
    </location>
</feature>
<dbReference type="CDD" id="cd06083">
    <property type="entry name" value="KOW_Spt5_3"/>
    <property type="match status" value="1"/>
</dbReference>
<keyword evidence="7" id="KW-0805">Transcription regulation</keyword>
<feature type="domain" description="KOW" evidence="14">
    <location>
        <begin position="420"/>
        <end position="447"/>
    </location>
</feature>
<evidence type="ECO:0000256" key="7">
    <source>
        <dbReference type="ARBA" id="ARBA00023015"/>
    </source>
</evidence>
<dbReference type="CDD" id="cd06085">
    <property type="entry name" value="KOW_Spt5_5"/>
    <property type="match status" value="1"/>
</dbReference>
<dbReference type="CDD" id="cd06084">
    <property type="entry name" value="KOW_Spt5_4"/>
    <property type="match status" value="1"/>
</dbReference>
<evidence type="ECO:0000256" key="6">
    <source>
        <dbReference type="ARBA" id="ARBA00022737"/>
    </source>
</evidence>
<dbReference type="FunFam" id="2.30.30.30:FF:000013">
    <property type="entry name" value="Transcription elongation factor SPT5"/>
    <property type="match status" value="1"/>
</dbReference>
<dbReference type="InterPro" id="IPR041978">
    <property type="entry name" value="KOW_Spt5_5"/>
</dbReference>
<dbReference type="Pfam" id="PF23287">
    <property type="entry name" value="KOW7_SPT5"/>
    <property type="match status" value="1"/>
</dbReference>
<feature type="compositionally biased region" description="Acidic residues" evidence="12">
    <location>
        <begin position="20"/>
        <end position="31"/>
    </location>
</feature>
<dbReference type="InterPro" id="IPR039385">
    <property type="entry name" value="NGN_Euk"/>
</dbReference>
<evidence type="ECO:0000256" key="11">
    <source>
        <dbReference type="PIRNR" id="PIRNR036945"/>
    </source>
</evidence>
<name>A0A9Q1FWT9_SYNKA</name>
<dbReference type="InterPro" id="IPR005824">
    <property type="entry name" value="KOW"/>
</dbReference>
<accession>A0A9Q1FWT9</accession>
<dbReference type="InterPro" id="IPR008991">
    <property type="entry name" value="Translation_prot_SH3-like_sf"/>
</dbReference>
<reference evidence="16" key="1">
    <citation type="journal article" date="2023" name="Science">
        <title>Genome structures resolve the early diversification of teleost fishes.</title>
        <authorList>
            <person name="Parey E."/>
            <person name="Louis A."/>
            <person name="Montfort J."/>
            <person name="Bouchez O."/>
            <person name="Roques C."/>
            <person name="Iampietro C."/>
            <person name="Lluch J."/>
            <person name="Castinel A."/>
            <person name="Donnadieu C."/>
            <person name="Desvignes T."/>
            <person name="Floi Bucao C."/>
            <person name="Jouanno E."/>
            <person name="Wen M."/>
            <person name="Mejri S."/>
            <person name="Dirks R."/>
            <person name="Jansen H."/>
            <person name="Henkel C."/>
            <person name="Chen W.J."/>
            <person name="Zahm M."/>
            <person name="Cabau C."/>
            <person name="Klopp C."/>
            <person name="Thompson A.W."/>
            <person name="Robinson-Rechavi M."/>
            <person name="Braasch I."/>
            <person name="Lecointre G."/>
            <person name="Bobe J."/>
            <person name="Postlethwait J.H."/>
            <person name="Berthelot C."/>
            <person name="Roest Crollius H."/>
            <person name="Guiguen Y."/>
        </authorList>
    </citation>
    <scope>NUCLEOTIDE SEQUENCE</scope>
    <source>
        <strain evidence="16">WJC10195</strain>
    </source>
</reference>
<gene>
    <name evidence="16" type="ORF">SKAU_G00091680</name>
</gene>
<evidence type="ECO:0000256" key="9">
    <source>
        <dbReference type="ARBA" id="ARBA00023163"/>
    </source>
</evidence>
<feature type="domain" description="KOW" evidence="14">
    <location>
        <begin position="700"/>
        <end position="727"/>
    </location>
</feature>
<evidence type="ECO:0000256" key="1">
    <source>
        <dbReference type="ARBA" id="ARBA00004123"/>
    </source>
</evidence>
<feature type="compositionally biased region" description="Acidic residues" evidence="12">
    <location>
        <begin position="41"/>
        <end position="64"/>
    </location>
</feature>
<dbReference type="OrthoDB" id="28901at2759"/>
<dbReference type="Pfam" id="PF23042">
    <property type="entry name" value="KOW1_SPT5"/>
    <property type="match status" value="1"/>
</dbReference>
<dbReference type="SMART" id="SM00738">
    <property type="entry name" value="NGN"/>
    <property type="match status" value="1"/>
</dbReference>
<dbReference type="Pfam" id="PF23290">
    <property type="entry name" value="KOW5_SPT5"/>
    <property type="match status" value="1"/>
</dbReference>
<dbReference type="Pfam" id="PF00467">
    <property type="entry name" value="KOW"/>
    <property type="match status" value="1"/>
</dbReference>
<keyword evidence="5" id="KW-0597">Phosphoprotein</keyword>
<comment type="subcellular location">
    <subcellularLocation>
        <location evidence="1 11">Nucleus</location>
    </subcellularLocation>
</comment>
<sequence length="1043" mass="116063">MSDSEDSDFSDNPSERSSEAEEVEENEEEEGQGSVAGSDKGEEEADDVEEDEEEYDEEEEEDDDDRPRKKPRHGGFILDEADVDDEYEDEDPWEEGAEDILEKEEAEVSNIDHVVLDEDHSGSRRLQNLWRDSREEALGEYYMRKYAKSSGGEHFYGGSEELSDDITQQQLLPGVKDPNLWTVKCKIGEERATAIALMRKFIAYQFTDTPLQIKSVVAPEHVKGYIYVESYKQTHVKSAIEGVGNLRMGFWNQQMVPIKEMTDVLKVVKEVTNLKPKSWVRLKRGLYKDDIAQVDYVEPSQNTISLKMIPRIDLDRIKARMSMKDWFAKRKKFKRPAQRLFDAEKIRSLGGDVSHDGDFMIFEANRYSRKGFLFKSFAMSAVITEGVKPTLSELEKFEDQPEGIDLEVVTETTGKEREHSLQAGDNVEVCEGELINLQGKILSVEGNKITIMPKHEDLKDPLEFPAHELRKYFKMGDHVKVIAGRYEGDTGLIVRVEENFVILFSDLTMHELKVLPRDLQLCSETASGVDAGGQHEWGELVQLDPQTVGVIVRLERETFQVLNMHGKVLTVRHQAVNRRKDNRFAVALDSEQNNIHVKDIVKVIDGPHSGREGEIRHLFRGFAFLHCKKLVENGGMFVCKTRHLVLAGGSKPRDVTNFTVGGFAPMSPRISSPIHPGGGGQQQRGGGGGGMGRGRGRRDNDLIGQTVRISQGPYKGYIGVVKDATESTARVELHSTCQTISVDRQRLTTVGAKRPGGMNSTHGRTPMYGSQTPMYGTGSRTPMYGSQTPLHDGSRTPHYGSQTPLHDGSRTPGQSGAWDPNNPNTPSRAEEEYEFGYDDEPSPSPQGYGGTPNPQTPGYPEVPSPQVNPQYNPQTPGTPAMYNTEQYSPYAAPSPQGSYQPSPSPQSYHQVAPSPVGYQNTHSPASYHPTPSPMAYQASPSPSPVGHLPGRAGYEPDGGGFAALRVECVLFSSRITEKVVSISSEHLDPVTPTKNNKVKVILGEDREATGVLLSIDGEDGIVRMELDEQLKILNLRFLGKLEV</sequence>
<dbReference type="Pfam" id="PF23284">
    <property type="entry name" value="KOW2_Spt5"/>
    <property type="match status" value="1"/>
</dbReference>
<dbReference type="FunFam" id="2.30.30.30:FF:000017">
    <property type="entry name" value="Transcription elongation factor SPT5"/>
    <property type="match status" value="1"/>
</dbReference>
<dbReference type="InterPro" id="IPR022581">
    <property type="entry name" value="Spt5_N"/>
</dbReference>
<dbReference type="InterPro" id="IPR036735">
    <property type="entry name" value="NGN_dom_sf"/>
</dbReference>
<feature type="domain" description="NusG-like N-terminal" evidence="13">
    <location>
        <begin position="177"/>
        <end position="268"/>
    </location>
</feature>
<feature type="compositionally biased region" description="Acidic residues" evidence="12">
    <location>
        <begin position="79"/>
        <end position="95"/>
    </location>
</feature>
<dbReference type="InterPro" id="IPR014722">
    <property type="entry name" value="Rib_uL2_dom2"/>
</dbReference>
<feature type="compositionally biased region" description="Polar residues" evidence="12">
    <location>
        <begin position="758"/>
        <end position="789"/>
    </location>
</feature>
<evidence type="ECO:0000256" key="3">
    <source>
        <dbReference type="ARBA" id="ARBA00020181"/>
    </source>
</evidence>
<dbReference type="InterPro" id="IPR039659">
    <property type="entry name" value="SPT5"/>
</dbReference>
<feature type="compositionally biased region" description="Pro residues" evidence="12">
    <location>
        <begin position="854"/>
        <end position="863"/>
    </location>
</feature>
<feature type="domain" description="KOW" evidence="14">
    <location>
        <begin position="273"/>
        <end position="300"/>
    </location>
</feature>
<comment type="caution">
    <text evidence="16">The sequence shown here is derived from an EMBL/GenBank/DDBJ whole genome shotgun (WGS) entry which is preliminary data.</text>
</comment>
<dbReference type="PANTHER" id="PTHR11125">
    <property type="entry name" value="SUPPRESSOR OF TY 5"/>
    <property type="match status" value="1"/>
</dbReference>
<evidence type="ECO:0000256" key="2">
    <source>
        <dbReference type="ARBA" id="ARBA00006956"/>
    </source>
</evidence>
<dbReference type="FunFam" id="2.30.30.30:FF:000016">
    <property type="entry name" value="Transcription elongation factor SPT5"/>
    <property type="match status" value="1"/>
</dbReference>
<dbReference type="FunFam" id="3.30.70.940:FF:000003">
    <property type="entry name" value="Transcription elongation factor SPT5"/>
    <property type="match status" value="1"/>
</dbReference>
<keyword evidence="17" id="KW-1185">Reference proteome</keyword>
<organism evidence="16 17">
    <name type="scientific">Synaphobranchus kaupii</name>
    <name type="common">Kaup's arrowtooth eel</name>
    <dbReference type="NCBI Taxonomy" id="118154"/>
    <lineage>
        <taxon>Eukaryota</taxon>
        <taxon>Metazoa</taxon>
        <taxon>Chordata</taxon>
        <taxon>Craniata</taxon>
        <taxon>Vertebrata</taxon>
        <taxon>Euteleostomi</taxon>
        <taxon>Actinopterygii</taxon>
        <taxon>Neopterygii</taxon>
        <taxon>Teleostei</taxon>
        <taxon>Anguilliformes</taxon>
        <taxon>Synaphobranchidae</taxon>
        <taxon>Synaphobranchus</taxon>
    </lineage>
</organism>
<feature type="compositionally biased region" description="Gly residues" evidence="12">
    <location>
        <begin position="676"/>
        <end position="693"/>
    </location>
</feature>
<feature type="compositionally biased region" description="Low complexity" evidence="12">
    <location>
        <begin position="893"/>
        <end position="908"/>
    </location>
</feature>
<dbReference type="CDD" id="cd09888">
    <property type="entry name" value="NGN_Euk"/>
    <property type="match status" value="1"/>
</dbReference>
<evidence type="ECO:0000259" key="13">
    <source>
        <dbReference type="SMART" id="SM00738"/>
    </source>
</evidence>
<evidence type="ECO:0000256" key="12">
    <source>
        <dbReference type="SAM" id="MobiDB-lite"/>
    </source>
</evidence>
<evidence type="ECO:0000256" key="5">
    <source>
        <dbReference type="ARBA" id="ARBA00022553"/>
    </source>
</evidence>
<proteinExistence type="inferred from homology"/>
<keyword evidence="4" id="KW-0678">Repressor</keyword>
<feature type="domain" description="KOW" evidence="14">
    <location>
        <begin position="594"/>
        <end position="621"/>
    </location>
</feature>
<dbReference type="PIRSF" id="PIRSF036945">
    <property type="entry name" value="Spt5"/>
    <property type="match status" value="1"/>
</dbReference>
<keyword evidence="10 11" id="KW-0539">Nucleus</keyword>
<feature type="region of interest" description="Disordered" evidence="12">
    <location>
        <begin position="671"/>
        <end position="699"/>
    </location>
</feature>
<dbReference type="PANTHER" id="PTHR11125:SF7">
    <property type="entry name" value="TRANSCRIPTION ELONGATION FACTOR SPT5"/>
    <property type="match status" value="1"/>
</dbReference>
<dbReference type="Gene3D" id="3.30.70.940">
    <property type="entry name" value="NusG, N-terminal domain"/>
    <property type="match status" value="1"/>
</dbReference>
<feature type="compositionally biased region" description="Polar residues" evidence="12">
    <location>
        <begin position="865"/>
        <end position="887"/>
    </location>
</feature>
<dbReference type="Pfam" id="PF11942">
    <property type="entry name" value="Spt5_N"/>
    <property type="match status" value="1"/>
</dbReference>
<feature type="domain" description="KOW" evidence="14">
    <location>
        <begin position="991"/>
        <end position="1018"/>
    </location>
</feature>
<feature type="domain" description="Spt5 C-terminal" evidence="15">
    <location>
        <begin position="769"/>
        <end position="905"/>
    </location>
</feature>
<dbReference type="CDD" id="cd06082">
    <property type="entry name" value="KOW_Spt5_2"/>
    <property type="match status" value="1"/>
</dbReference>
<evidence type="ECO:0000256" key="10">
    <source>
        <dbReference type="ARBA" id="ARBA00023242"/>
    </source>
</evidence>
<dbReference type="CDD" id="cd06086">
    <property type="entry name" value="KOW_Spt5_6"/>
    <property type="match status" value="1"/>
</dbReference>
<evidence type="ECO:0000313" key="17">
    <source>
        <dbReference type="Proteomes" id="UP001152622"/>
    </source>
</evidence>
<dbReference type="Gene3D" id="2.30.30.30">
    <property type="match status" value="3"/>
</dbReference>
<dbReference type="EMBL" id="JAINUF010000003">
    <property type="protein sequence ID" value="KAJ8369140.1"/>
    <property type="molecule type" value="Genomic_DNA"/>
</dbReference>
<dbReference type="SUPFAM" id="SSF50104">
    <property type="entry name" value="Translation proteins SH3-like domain"/>
    <property type="match status" value="1"/>
</dbReference>
<evidence type="ECO:0000313" key="16">
    <source>
        <dbReference type="EMBL" id="KAJ8369140.1"/>
    </source>
</evidence>
<keyword evidence="9 11" id="KW-0804">Transcription</keyword>
<feature type="region of interest" description="Disordered" evidence="12">
    <location>
        <begin position="746"/>
        <end position="952"/>
    </location>
</feature>
<dbReference type="SMART" id="SM01104">
    <property type="entry name" value="CTD"/>
    <property type="match status" value="1"/>
</dbReference>
<dbReference type="Pfam" id="PF03439">
    <property type="entry name" value="Spt5-NGN"/>
    <property type="match status" value="1"/>
</dbReference>